<dbReference type="OrthoDB" id="5637461at2759"/>
<accession>A0A9W8E3W7</accession>
<reference evidence="1" key="1">
    <citation type="submission" date="2022-07" db="EMBL/GenBank/DDBJ databases">
        <title>Phylogenomic reconstructions and comparative analyses of Kickxellomycotina fungi.</title>
        <authorList>
            <person name="Reynolds N.K."/>
            <person name="Stajich J.E."/>
            <person name="Barry K."/>
            <person name="Grigoriev I.V."/>
            <person name="Crous P."/>
            <person name="Smith M.E."/>
        </authorList>
    </citation>
    <scope>NUCLEOTIDE SEQUENCE</scope>
    <source>
        <strain evidence="1">RSA 1196</strain>
    </source>
</reference>
<evidence type="ECO:0000313" key="2">
    <source>
        <dbReference type="Proteomes" id="UP001150925"/>
    </source>
</evidence>
<organism evidence="1 2">
    <name type="scientific">Dispira parvispora</name>
    <dbReference type="NCBI Taxonomy" id="1520584"/>
    <lineage>
        <taxon>Eukaryota</taxon>
        <taxon>Fungi</taxon>
        <taxon>Fungi incertae sedis</taxon>
        <taxon>Zoopagomycota</taxon>
        <taxon>Kickxellomycotina</taxon>
        <taxon>Dimargaritomycetes</taxon>
        <taxon>Dimargaritales</taxon>
        <taxon>Dimargaritaceae</taxon>
        <taxon>Dispira</taxon>
    </lineage>
</organism>
<keyword evidence="2" id="KW-1185">Reference proteome</keyword>
<name>A0A9W8E3W7_9FUNG</name>
<sequence length="174" mass="19895">MDQRELYAFTAHAIQDYDTDRMVSECIVTGIANLLLDCADKDGRHGYLRKCETIFRPIKPHTSQDEAEALCAYKADYYRAPFRDGELLRVIHAEEEREVLIVSCKSDHECTGRSVDQIRAYMNFAEFPAGLLLSQRRAFFFFQGKDDKEGIQPGPEFSDISNHVPEIADIIRGL</sequence>
<protein>
    <submittedName>
        <fullName evidence="1">Uncharacterized protein</fullName>
    </submittedName>
</protein>
<dbReference type="EMBL" id="JANBPY010004339">
    <property type="protein sequence ID" value="KAJ1948411.1"/>
    <property type="molecule type" value="Genomic_DNA"/>
</dbReference>
<comment type="caution">
    <text evidence="1">The sequence shown here is derived from an EMBL/GenBank/DDBJ whole genome shotgun (WGS) entry which is preliminary data.</text>
</comment>
<dbReference type="AlphaFoldDB" id="A0A9W8E3W7"/>
<gene>
    <name evidence="1" type="ORF">IWQ62_006893</name>
</gene>
<proteinExistence type="predicted"/>
<evidence type="ECO:0000313" key="1">
    <source>
        <dbReference type="EMBL" id="KAJ1948411.1"/>
    </source>
</evidence>
<dbReference type="Proteomes" id="UP001150925">
    <property type="component" value="Unassembled WGS sequence"/>
</dbReference>